<keyword evidence="3" id="KW-1185">Reference proteome</keyword>
<dbReference type="Pfam" id="PF03412">
    <property type="entry name" value="Peptidase_C39"/>
    <property type="match status" value="1"/>
</dbReference>
<dbReference type="KEGG" id="cja:CJA_0808"/>
<dbReference type="GO" id="GO:0016020">
    <property type="term" value="C:membrane"/>
    <property type="evidence" value="ECO:0007669"/>
    <property type="project" value="InterPro"/>
</dbReference>
<dbReference type="GO" id="GO:0006508">
    <property type="term" value="P:proteolysis"/>
    <property type="evidence" value="ECO:0007669"/>
    <property type="project" value="InterPro"/>
</dbReference>
<dbReference type="OrthoDB" id="7024905at2"/>
<feature type="domain" description="Peptidase C39" evidence="1">
    <location>
        <begin position="3"/>
        <end position="141"/>
    </location>
</feature>
<dbReference type="Gene3D" id="3.90.70.10">
    <property type="entry name" value="Cysteine proteinases"/>
    <property type="match status" value="1"/>
</dbReference>
<sequence>MISLIKQQDKTGCGLACVAMLAGIEYGRIKSIAQKHGFLVKSKNGEFYTSSSHLRCISDKVQSIEVVSLRRIKFSKIDELPDLAILSIDNLGVKNKWHWVVFERKRDGSVYIYDPEIPKRYEKAAEIADLYITHYLVVKRKKINQVKPVAK</sequence>
<dbReference type="GO" id="GO:0005524">
    <property type="term" value="F:ATP binding"/>
    <property type="evidence" value="ECO:0007669"/>
    <property type="project" value="InterPro"/>
</dbReference>
<organism evidence="2 3">
    <name type="scientific">Cellvibrio japonicus (strain Ueda107)</name>
    <name type="common">Pseudomonas fluorescens subsp. cellulosa</name>
    <dbReference type="NCBI Taxonomy" id="498211"/>
    <lineage>
        <taxon>Bacteria</taxon>
        <taxon>Pseudomonadati</taxon>
        <taxon>Pseudomonadota</taxon>
        <taxon>Gammaproteobacteria</taxon>
        <taxon>Cellvibrionales</taxon>
        <taxon>Cellvibrionaceae</taxon>
        <taxon>Cellvibrio</taxon>
    </lineage>
</organism>
<name>B3PKQ1_CELJU</name>
<evidence type="ECO:0000313" key="3">
    <source>
        <dbReference type="Proteomes" id="UP000001036"/>
    </source>
</evidence>
<dbReference type="Proteomes" id="UP000001036">
    <property type="component" value="Chromosome"/>
</dbReference>
<accession>B3PKQ1</accession>
<evidence type="ECO:0000313" key="2">
    <source>
        <dbReference type="EMBL" id="ACE83010.1"/>
    </source>
</evidence>
<dbReference type="RefSeq" id="WP_012486469.1">
    <property type="nucleotide sequence ID" value="NC_010995.1"/>
</dbReference>
<protein>
    <submittedName>
        <fullName evidence="2">Peptidase C39 family superfamily</fullName>
    </submittedName>
</protein>
<dbReference type="GO" id="GO:0008233">
    <property type="term" value="F:peptidase activity"/>
    <property type="evidence" value="ECO:0007669"/>
    <property type="project" value="InterPro"/>
</dbReference>
<gene>
    <name evidence="2" type="ordered locus">CJA_0808</name>
</gene>
<dbReference type="HOGENOM" id="CLU_1728071_0_0_6"/>
<proteinExistence type="predicted"/>
<dbReference type="InterPro" id="IPR005074">
    <property type="entry name" value="Peptidase_C39"/>
</dbReference>
<reference evidence="2 3" key="1">
    <citation type="journal article" date="2008" name="J. Bacteriol.">
        <title>Insights into plant cell wall degradation from the genome sequence of the soil bacterium Cellvibrio japonicus.</title>
        <authorList>
            <person name="Deboy R.T."/>
            <person name="Mongodin E.F."/>
            <person name="Fouts D.E."/>
            <person name="Tailford L.E."/>
            <person name="Khouri H."/>
            <person name="Emerson J.B."/>
            <person name="Mohamoud Y."/>
            <person name="Watkins K."/>
            <person name="Henrissat B."/>
            <person name="Gilbert H.J."/>
            <person name="Nelson K.E."/>
        </authorList>
    </citation>
    <scope>NUCLEOTIDE SEQUENCE [LARGE SCALE GENOMIC DNA]</scope>
    <source>
        <strain evidence="2 3">Ueda107</strain>
    </source>
</reference>
<dbReference type="EMBL" id="CP000934">
    <property type="protein sequence ID" value="ACE83010.1"/>
    <property type="molecule type" value="Genomic_DNA"/>
</dbReference>
<evidence type="ECO:0000259" key="1">
    <source>
        <dbReference type="Pfam" id="PF03412"/>
    </source>
</evidence>
<dbReference type="AlphaFoldDB" id="B3PKQ1"/>